<evidence type="ECO:0008006" key="4">
    <source>
        <dbReference type="Google" id="ProtNLM"/>
    </source>
</evidence>
<dbReference type="STRING" id="1121013.GCA_000426365_01236"/>
<dbReference type="AlphaFoldDB" id="A0A091BI86"/>
<protein>
    <recommendedName>
        <fullName evidence="4">DUF3108 domain-containing protein</fullName>
    </recommendedName>
</protein>
<dbReference type="eggNOG" id="ENOG5033FAY">
    <property type="taxonomic scope" value="Bacteria"/>
</dbReference>
<comment type="caution">
    <text evidence="2">The sequence shown here is derived from an EMBL/GenBank/DDBJ whole genome shotgun (WGS) entry which is preliminary data.</text>
</comment>
<dbReference type="EMBL" id="AWXU01000005">
    <property type="protein sequence ID" value="KFN51456.1"/>
    <property type="molecule type" value="Genomic_DNA"/>
</dbReference>
<dbReference type="InterPro" id="IPR021457">
    <property type="entry name" value="DUF3108"/>
</dbReference>
<sequence>MNLLRSTVLAAAFVLPAASALAAPPPAGFSAEYEVFQNDKKLGVGTITLRVLADGRYELVTHTEATQGMYGAAGIRRDERSVIDWRGAQPAGVSYRMEQRAAFSRRTHEIDIDAAARTAVSRYRDDTYRLQWSPALIDKHGLTAVMMSELAAGWRGERTFSVAERRDVDAQVYRTAAAVRLRTAIGTERAIRVERVRGDGSGRVTKIWFARERGWLPLRIKQYEGDGDTLDLRIVRVL</sequence>
<keyword evidence="1" id="KW-0732">Signal</keyword>
<feature type="signal peptide" evidence="1">
    <location>
        <begin position="1"/>
        <end position="22"/>
    </location>
</feature>
<organism evidence="2 3">
    <name type="scientific">Arenimonas composti TR7-09 = DSM 18010</name>
    <dbReference type="NCBI Taxonomy" id="1121013"/>
    <lineage>
        <taxon>Bacteria</taxon>
        <taxon>Pseudomonadati</taxon>
        <taxon>Pseudomonadota</taxon>
        <taxon>Gammaproteobacteria</taxon>
        <taxon>Lysobacterales</taxon>
        <taxon>Lysobacteraceae</taxon>
        <taxon>Arenimonas</taxon>
    </lineage>
</organism>
<accession>A0A091BI86</accession>
<dbReference type="OrthoDB" id="6007799at2"/>
<evidence type="ECO:0000313" key="3">
    <source>
        <dbReference type="Proteomes" id="UP000029391"/>
    </source>
</evidence>
<reference evidence="2 3" key="1">
    <citation type="submission" date="2013-09" db="EMBL/GenBank/DDBJ databases">
        <title>Genome sequencing of Arenimonas composti.</title>
        <authorList>
            <person name="Chen F."/>
            <person name="Wang G."/>
        </authorList>
    </citation>
    <scope>NUCLEOTIDE SEQUENCE [LARGE SCALE GENOMIC DNA]</scope>
    <source>
        <strain evidence="2 3">TR7-09</strain>
    </source>
</reference>
<keyword evidence="3" id="KW-1185">Reference proteome</keyword>
<evidence type="ECO:0000313" key="2">
    <source>
        <dbReference type="EMBL" id="KFN51456.1"/>
    </source>
</evidence>
<feature type="chain" id="PRO_5001871259" description="DUF3108 domain-containing protein" evidence="1">
    <location>
        <begin position="23"/>
        <end position="238"/>
    </location>
</feature>
<dbReference type="Pfam" id="PF11306">
    <property type="entry name" value="DUF3108"/>
    <property type="match status" value="1"/>
</dbReference>
<dbReference type="RefSeq" id="WP_026816594.1">
    <property type="nucleotide sequence ID" value="NZ_AUFF01000002.1"/>
</dbReference>
<name>A0A091BI86_9GAMM</name>
<gene>
    <name evidence="2" type="ORF">P873_02680</name>
</gene>
<proteinExistence type="predicted"/>
<evidence type="ECO:0000256" key="1">
    <source>
        <dbReference type="SAM" id="SignalP"/>
    </source>
</evidence>
<dbReference type="Proteomes" id="UP000029391">
    <property type="component" value="Unassembled WGS sequence"/>
</dbReference>